<comment type="caution">
    <text evidence="1">The sequence shown here is derived from an EMBL/GenBank/DDBJ whole genome shotgun (WGS) entry which is preliminary data.</text>
</comment>
<evidence type="ECO:0000313" key="2">
    <source>
        <dbReference type="Proteomes" id="UP001597145"/>
    </source>
</evidence>
<accession>A0ABW4FRQ8</accession>
<dbReference type="Proteomes" id="UP001597145">
    <property type="component" value="Unassembled WGS sequence"/>
</dbReference>
<gene>
    <name evidence="1" type="ORF">ACFSCY_27655</name>
</gene>
<name>A0ABW4FRQ8_9PSEU</name>
<dbReference type="RefSeq" id="WP_343987014.1">
    <property type="nucleotide sequence ID" value="NZ_BAAAJG010000027.1"/>
</dbReference>
<evidence type="ECO:0000313" key="1">
    <source>
        <dbReference type="EMBL" id="MFD1533207.1"/>
    </source>
</evidence>
<reference evidence="2" key="1">
    <citation type="journal article" date="2019" name="Int. J. Syst. Evol. Microbiol.">
        <title>The Global Catalogue of Microorganisms (GCM) 10K type strain sequencing project: providing services to taxonomists for standard genome sequencing and annotation.</title>
        <authorList>
            <consortium name="The Broad Institute Genomics Platform"/>
            <consortium name="The Broad Institute Genome Sequencing Center for Infectious Disease"/>
            <person name="Wu L."/>
            <person name="Ma J."/>
        </authorList>
    </citation>
    <scope>NUCLEOTIDE SEQUENCE [LARGE SCALE GENOMIC DNA]</scope>
    <source>
        <strain evidence="2">JCM 12165</strain>
    </source>
</reference>
<keyword evidence="2" id="KW-1185">Reference proteome</keyword>
<protein>
    <submittedName>
        <fullName evidence="1">Uncharacterized protein</fullName>
    </submittedName>
</protein>
<sequence length="64" mass="6888">MRLLFEATARVRAGAGEVRALIDGEWVLDALRPGGARSLGFGGGVRGFQNRMNLRMIAPFGTAR</sequence>
<organism evidence="1 2">
    <name type="scientific">Pseudonocardia aurantiaca</name>
    <dbReference type="NCBI Taxonomy" id="75290"/>
    <lineage>
        <taxon>Bacteria</taxon>
        <taxon>Bacillati</taxon>
        <taxon>Actinomycetota</taxon>
        <taxon>Actinomycetes</taxon>
        <taxon>Pseudonocardiales</taxon>
        <taxon>Pseudonocardiaceae</taxon>
        <taxon>Pseudonocardia</taxon>
    </lineage>
</organism>
<proteinExistence type="predicted"/>
<dbReference type="EMBL" id="JBHUCP010000024">
    <property type="protein sequence ID" value="MFD1533207.1"/>
    <property type="molecule type" value="Genomic_DNA"/>
</dbReference>